<gene>
    <name evidence="5" type="ORF">RFH988_LOCUS5715</name>
</gene>
<dbReference type="GO" id="GO:0005375">
    <property type="term" value="F:copper ion transmembrane transporter activity"/>
    <property type="evidence" value="ECO:0007669"/>
    <property type="project" value="UniProtKB-UniRule"/>
</dbReference>
<evidence type="ECO:0000256" key="1">
    <source>
        <dbReference type="ARBA" id="ARBA00022692"/>
    </source>
</evidence>
<dbReference type="PANTHER" id="PTHR12483">
    <property type="entry name" value="SOLUTE CARRIER FAMILY 31 COPPER TRANSPORTERS"/>
    <property type="match status" value="1"/>
</dbReference>
<organism evidence="5 6">
    <name type="scientific">Rotaria sordida</name>
    <dbReference type="NCBI Taxonomy" id="392033"/>
    <lineage>
        <taxon>Eukaryota</taxon>
        <taxon>Metazoa</taxon>
        <taxon>Spiralia</taxon>
        <taxon>Gnathifera</taxon>
        <taxon>Rotifera</taxon>
        <taxon>Eurotatoria</taxon>
        <taxon>Bdelloidea</taxon>
        <taxon>Philodinida</taxon>
        <taxon>Philodinidae</taxon>
        <taxon>Rotaria</taxon>
    </lineage>
</organism>
<evidence type="ECO:0000256" key="2">
    <source>
        <dbReference type="ARBA" id="ARBA00022989"/>
    </source>
</evidence>
<evidence type="ECO:0000256" key="3">
    <source>
        <dbReference type="ARBA" id="ARBA00023136"/>
    </source>
</evidence>
<sequence>MPNFRDYRRKCYVIVTLISFFIYFKLNSKSDNDKKKQLLSSEFIMNHVHDHAAMMANTTASMNHDHHMMMNHSTDTGAMQAGHGLHMNDMMMMAMTFHGGYKEQILFNQWNTQTTGAFAASWFAIFFVAVLYEALKTFRDALARRDVCETCTQTGNRQQTLIRPDDQQDERFNANDVVSPIRIENRQINRARLLSVSHAIQTVLHIIQMALSYLLMLIAMTFNIYLFLAIILGAGLGHFLFGWRRSSVIDYNDHCH</sequence>
<reference evidence="5" key="1">
    <citation type="submission" date="2021-02" db="EMBL/GenBank/DDBJ databases">
        <authorList>
            <person name="Nowell W R."/>
        </authorList>
    </citation>
    <scope>NUCLEOTIDE SEQUENCE</scope>
</reference>
<feature type="transmembrane region" description="Helical" evidence="4">
    <location>
        <begin position="222"/>
        <end position="241"/>
    </location>
</feature>
<feature type="transmembrane region" description="Helical" evidence="4">
    <location>
        <begin position="12"/>
        <end position="28"/>
    </location>
</feature>
<evidence type="ECO:0000313" key="6">
    <source>
        <dbReference type="Proteomes" id="UP000663882"/>
    </source>
</evidence>
<dbReference type="InterPro" id="IPR007274">
    <property type="entry name" value="Cop_transporter"/>
</dbReference>
<dbReference type="Pfam" id="PF04145">
    <property type="entry name" value="Ctr"/>
    <property type="match status" value="1"/>
</dbReference>
<accession>A0A813V0C8</accession>
<dbReference type="AlphaFoldDB" id="A0A813V0C8"/>
<keyword evidence="3 4" id="KW-0472">Membrane</keyword>
<dbReference type="Proteomes" id="UP000663882">
    <property type="component" value="Unassembled WGS sequence"/>
</dbReference>
<proteinExistence type="inferred from homology"/>
<dbReference type="OrthoDB" id="161814at2759"/>
<keyword evidence="4" id="KW-0813">Transport</keyword>
<keyword evidence="2 4" id="KW-1133">Transmembrane helix</keyword>
<evidence type="ECO:0000313" key="5">
    <source>
        <dbReference type="EMBL" id="CAF0836445.1"/>
    </source>
</evidence>
<dbReference type="EMBL" id="CAJNOO010000164">
    <property type="protein sequence ID" value="CAF0836445.1"/>
    <property type="molecule type" value="Genomic_DNA"/>
</dbReference>
<keyword evidence="1 4" id="KW-0812">Transmembrane</keyword>
<protein>
    <recommendedName>
        <fullName evidence="4">Copper transport protein</fullName>
    </recommendedName>
</protein>
<dbReference type="GO" id="GO:0016020">
    <property type="term" value="C:membrane"/>
    <property type="evidence" value="ECO:0007669"/>
    <property type="project" value="UniProtKB-SubCell"/>
</dbReference>
<dbReference type="PANTHER" id="PTHR12483:SF115">
    <property type="entry name" value="COPPER TRANSPORT PROTEIN"/>
    <property type="match status" value="1"/>
</dbReference>
<keyword evidence="4" id="KW-0186">Copper</keyword>
<keyword evidence="4" id="KW-0406">Ion transport</keyword>
<feature type="transmembrane region" description="Helical" evidence="4">
    <location>
        <begin position="116"/>
        <end position="135"/>
    </location>
</feature>
<comment type="similarity">
    <text evidence="4">Belongs to the copper transporter (Ctr) (TC 1.A.56) family. SLC31A subfamily.</text>
</comment>
<keyword evidence="4" id="KW-0187">Copper transport</keyword>
<evidence type="ECO:0000256" key="4">
    <source>
        <dbReference type="RuleBase" id="RU367022"/>
    </source>
</evidence>
<name>A0A813V0C8_9BILA</name>
<comment type="caution">
    <text evidence="5">The sequence shown here is derived from an EMBL/GenBank/DDBJ whole genome shotgun (WGS) entry which is preliminary data.</text>
</comment>
<comment type="subcellular location">
    <subcellularLocation>
        <location evidence="4">Membrane</location>
        <topology evidence="4">Multi-pass membrane protein</topology>
    </subcellularLocation>
</comment>